<dbReference type="AlphaFoldDB" id="A0A068R2U9"/>
<evidence type="ECO:0000313" key="6">
    <source>
        <dbReference type="EMBL" id="CDG21602.1"/>
    </source>
</evidence>
<sequence length="213" mass="23631">MAKLGRPRSFDRDEAINQAMLLFWEHGYESTSLNLLKSGMGDISAPSFYAAFGSKEILFKEVVTRYLNTYGQVTASLWDQTLPPKEAIELALRCSAKMQTECNHPPGCLLVLSASVCSPEHAHIQKLLIDARRRVRKGFTSCIQRAIDNGELAGESDPTVMAAMFDSFLLGFSTLARNGVPLKVFESSITQIMKVWDTRGCNEQPSSTLNCME</sequence>
<evidence type="ECO:0000256" key="1">
    <source>
        <dbReference type="ARBA" id="ARBA00023015"/>
    </source>
</evidence>
<dbReference type="Pfam" id="PF16925">
    <property type="entry name" value="TetR_C_13"/>
    <property type="match status" value="1"/>
</dbReference>
<dbReference type="PANTHER" id="PTHR47506:SF1">
    <property type="entry name" value="HTH-TYPE TRANSCRIPTIONAL REGULATOR YJDC"/>
    <property type="match status" value="1"/>
</dbReference>
<dbReference type="HOGENOM" id="CLU_069356_28_0_6"/>
<keyword evidence="1" id="KW-0805">Transcription regulation</keyword>
<dbReference type="InterPro" id="IPR036271">
    <property type="entry name" value="Tet_transcr_reg_TetR-rel_C_sf"/>
</dbReference>
<reference evidence="6 7" key="1">
    <citation type="submission" date="2013-07" db="EMBL/GenBank/DDBJ databases">
        <authorList>
            <person name="Genoscope - CEA"/>
        </authorList>
    </citation>
    <scope>NUCLEOTIDE SEQUENCE [LARGE SCALE GENOMIC DNA]</scope>
    <source>
        <strain evidence="6 7">G6</strain>
    </source>
</reference>
<keyword evidence="2" id="KW-0238">DNA-binding</keyword>
<dbReference type="RefSeq" id="WP_045958754.1">
    <property type="nucleotide sequence ID" value="NZ_FO704551.1"/>
</dbReference>
<evidence type="ECO:0000256" key="2">
    <source>
        <dbReference type="ARBA" id="ARBA00023125"/>
    </source>
</evidence>
<proteinExistence type="predicted"/>
<evidence type="ECO:0000259" key="4">
    <source>
        <dbReference type="Pfam" id="PF00440"/>
    </source>
</evidence>
<dbReference type="InterPro" id="IPR009057">
    <property type="entry name" value="Homeodomain-like_sf"/>
</dbReference>
<keyword evidence="7" id="KW-1185">Reference proteome</keyword>
<accession>A0A068R2U9</accession>
<dbReference type="Gene3D" id="1.10.357.10">
    <property type="entry name" value="Tetracycline Repressor, domain 2"/>
    <property type="match status" value="1"/>
</dbReference>
<keyword evidence="3" id="KW-0804">Transcription</keyword>
<dbReference type="Proteomes" id="UP000032735">
    <property type="component" value="Chromosome"/>
</dbReference>
<dbReference type="OrthoDB" id="270177at2"/>
<dbReference type="STRING" id="1354304.XPG1_1947"/>
<dbReference type="InterPro" id="IPR011075">
    <property type="entry name" value="TetR_C"/>
</dbReference>
<gene>
    <name evidence="6" type="ORF">XPG1_1947</name>
</gene>
<evidence type="ECO:0000259" key="5">
    <source>
        <dbReference type="Pfam" id="PF16925"/>
    </source>
</evidence>
<dbReference type="SUPFAM" id="SSF48498">
    <property type="entry name" value="Tetracyclin repressor-like, C-terminal domain"/>
    <property type="match status" value="1"/>
</dbReference>
<dbReference type="KEGG" id="xpo:XPG1_1947"/>
<organism evidence="6 7">
    <name type="scientific">Xenorhabdus poinarii G6</name>
    <dbReference type="NCBI Taxonomy" id="1354304"/>
    <lineage>
        <taxon>Bacteria</taxon>
        <taxon>Pseudomonadati</taxon>
        <taxon>Pseudomonadota</taxon>
        <taxon>Gammaproteobacteria</taxon>
        <taxon>Enterobacterales</taxon>
        <taxon>Morganellaceae</taxon>
        <taxon>Xenorhabdus</taxon>
    </lineage>
</organism>
<protein>
    <submittedName>
        <fullName evidence="6">Transcriptional regulator, TetR family</fullName>
    </submittedName>
</protein>
<name>A0A068R2U9_9GAMM</name>
<dbReference type="Gene3D" id="1.10.10.60">
    <property type="entry name" value="Homeodomain-like"/>
    <property type="match status" value="1"/>
</dbReference>
<feature type="domain" description="HTH tetR-type" evidence="4">
    <location>
        <begin position="16"/>
        <end position="62"/>
    </location>
</feature>
<dbReference type="EMBL" id="FO704551">
    <property type="protein sequence ID" value="CDG21602.1"/>
    <property type="molecule type" value="Genomic_DNA"/>
</dbReference>
<dbReference type="InterPro" id="IPR001647">
    <property type="entry name" value="HTH_TetR"/>
</dbReference>
<dbReference type="PANTHER" id="PTHR47506">
    <property type="entry name" value="TRANSCRIPTIONAL REGULATORY PROTEIN"/>
    <property type="match status" value="1"/>
</dbReference>
<dbReference type="Pfam" id="PF00440">
    <property type="entry name" value="TetR_N"/>
    <property type="match status" value="1"/>
</dbReference>
<dbReference type="SUPFAM" id="SSF46689">
    <property type="entry name" value="Homeodomain-like"/>
    <property type="match status" value="1"/>
</dbReference>
<dbReference type="GO" id="GO:0003677">
    <property type="term" value="F:DNA binding"/>
    <property type="evidence" value="ECO:0007669"/>
    <property type="project" value="UniProtKB-KW"/>
</dbReference>
<evidence type="ECO:0000313" key="7">
    <source>
        <dbReference type="Proteomes" id="UP000032735"/>
    </source>
</evidence>
<feature type="domain" description="Tetracyclin repressor-like C-terminal" evidence="5">
    <location>
        <begin position="99"/>
        <end position="177"/>
    </location>
</feature>
<evidence type="ECO:0000256" key="3">
    <source>
        <dbReference type="ARBA" id="ARBA00023163"/>
    </source>
</evidence>